<organism evidence="4 5">
    <name type="scientific">[Haemophilus] felis</name>
    <dbReference type="NCBI Taxonomy" id="123822"/>
    <lineage>
        <taxon>Bacteria</taxon>
        <taxon>Pseudomonadati</taxon>
        <taxon>Pseudomonadota</taxon>
        <taxon>Gammaproteobacteria</taxon>
        <taxon>Pasteurellales</taxon>
        <taxon>Pasteurellaceae</taxon>
    </lineage>
</organism>
<feature type="region of interest" description="Disordered" evidence="1">
    <location>
        <begin position="132"/>
        <end position="153"/>
    </location>
</feature>
<reference evidence="4 5" key="1">
    <citation type="submission" date="2017-02" db="EMBL/GenBank/DDBJ databases">
        <title>Draft genome sequence of Haemophilus felis CCUG 31170 type strain.</title>
        <authorList>
            <person name="Engstrom-Jakobsson H."/>
            <person name="Salva-Serra F."/>
            <person name="Thorell K."/>
            <person name="Gonzales-Siles L."/>
            <person name="Karlsson R."/>
            <person name="Boulund F."/>
            <person name="Engstrand L."/>
            <person name="Kristiansson E."/>
            <person name="Moore E."/>
        </authorList>
    </citation>
    <scope>NUCLEOTIDE SEQUENCE [LARGE SCALE GENOMIC DNA]</scope>
    <source>
        <strain evidence="4 5">CCUG 31170</strain>
    </source>
</reference>
<evidence type="ECO:0000256" key="2">
    <source>
        <dbReference type="SAM" id="Phobius"/>
    </source>
</evidence>
<dbReference type="EMBL" id="MUYB01000029">
    <property type="protein sequence ID" value="OOS02814.1"/>
    <property type="molecule type" value="Genomic_DNA"/>
</dbReference>
<dbReference type="PROSITE" id="PS51724">
    <property type="entry name" value="SPOR"/>
    <property type="match status" value="1"/>
</dbReference>
<keyword evidence="2" id="KW-1133">Transmembrane helix</keyword>
<sequence length="228" mass="24653">MAKRHHTARSGKQKQKNKGLLISIALFLVAMFAIGLYFLMQKAPAPVVVEKVAETPKPKSVLPSRPEEVWSYIQALETRTIPVDDKTASSDKSLGLTEEQRKILQAMAEEQKQAEQAAKQSSAAQAVVSTSAVAPAPTETKESKAVVKNTPKPVESNGKKYGLQCGAFKNQTQAESLKSRLSALGLNVKVNSNSDWHRVVVGSVGDRASTLKVQERAKSITNCVVIGM</sequence>
<comment type="caution">
    <text evidence="4">The sequence shown here is derived from an EMBL/GenBank/DDBJ whole genome shotgun (WGS) entry which is preliminary data.</text>
</comment>
<dbReference type="InterPro" id="IPR036680">
    <property type="entry name" value="SPOR-like_sf"/>
</dbReference>
<keyword evidence="2" id="KW-0812">Transmembrane</keyword>
<evidence type="ECO:0000259" key="3">
    <source>
        <dbReference type="PROSITE" id="PS51724"/>
    </source>
</evidence>
<dbReference type="GO" id="GO:0042834">
    <property type="term" value="F:peptidoglycan binding"/>
    <property type="evidence" value="ECO:0007669"/>
    <property type="project" value="InterPro"/>
</dbReference>
<accession>A0A1T0AY95</accession>
<dbReference type="InterPro" id="IPR052521">
    <property type="entry name" value="Cell_div_SPOR-domain"/>
</dbReference>
<evidence type="ECO:0000256" key="1">
    <source>
        <dbReference type="SAM" id="MobiDB-lite"/>
    </source>
</evidence>
<dbReference type="Pfam" id="PF05036">
    <property type="entry name" value="SPOR"/>
    <property type="match status" value="1"/>
</dbReference>
<protein>
    <recommendedName>
        <fullName evidence="3">SPOR domain-containing protein</fullName>
    </recommendedName>
</protein>
<evidence type="ECO:0000313" key="5">
    <source>
        <dbReference type="Proteomes" id="UP000190023"/>
    </source>
</evidence>
<feature type="transmembrane region" description="Helical" evidence="2">
    <location>
        <begin position="20"/>
        <end position="40"/>
    </location>
</feature>
<feature type="domain" description="SPOR" evidence="3">
    <location>
        <begin position="155"/>
        <end position="228"/>
    </location>
</feature>
<dbReference type="Gene3D" id="3.30.70.1070">
    <property type="entry name" value="Sporulation related repeat"/>
    <property type="match status" value="1"/>
</dbReference>
<name>A0A1T0AY95_9PAST</name>
<dbReference type="SUPFAM" id="SSF110997">
    <property type="entry name" value="Sporulation related repeat"/>
    <property type="match status" value="1"/>
</dbReference>
<dbReference type="Proteomes" id="UP000190023">
    <property type="component" value="Unassembled WGS sequence"/>
</dbReference>
<gene>
    <name evidence="4" type="ORF">B0188_07335</name>
</gene>
<keyword evidence="5" id="KW-1185">Reference proteome</keyword>
<dbReference type="OrthoDB" id="8558195at2"/>
<evidence type="ECO:0000313" key="4">
    <source>
        <dbReference type="EMBL" id="OOS02814.1"/>
    </source>
</evidence>
<dbReference type="InterPro" id="IPR007730">
    <property type="entry name" value="SPOR-like_dom"/>
</dbReference>
<dbReference type="PANTHER" id="PTHR38687">
    <property type="entry name" value="CELL DIVISION PROTEIN DEDD-RELATED"/>
    <property type="match status" value="1"/>
</dbReference>
<proteinExistence type="predicted"/>
<keyword evidence="2" id="KW-0472">Membrane</keyword>
<dbReference type="PANTHER" id="PTHR38687:SF2">
    <property type="entry name" value="CELL DIVISION PROTEIN FTSN"/>
    <property type="match status" value="1"/>
</dbReference>
<dbReference type="STRING" id="123822.B0188_07335"/>
<dbReference type="AlphaFoldDB" id="A0A1T0AY95"/>